<dbReference type="AlphaFoldDB" id="A0A919AKV6"/>
<dbReference type="RefSeq" id="WP_189907899.1">
    <property type="nucleotide sequence ID" value="NZ_BNBC01000068.1"/>
</dbReference>
<dbReference type="EMBL" id="BNBC01000068">
    <property type="protein sequence ID" value="GHF14575.1"/>
    <property type="molecule type" value="Genomic_DNA"/>
</dbReference>
<sequence>MARRTSAGPRRAPDALDFPYSVPCTETRAAIGAAFAALDADYTVTVTH</sequence>
<keyword evidence="2" id="KW-1185">Reference proteome</keyword>
<accession>A0A919AKV6</accession>
<evidence type="ECO:0000313" key="2">
    <source>
        <dbReference type="Proteomes" id="UP000641386"/>
    </source>
</evidence>
<dbReference type="Proteomes" id="UP000641386">
    <property type="component" value="Unassembled WGS sequence"/>
</dbReference>
<gene>
    <name evidence="1" type="ORF">GCM10014715_82460</name>
</gene>
<protein>
    <submittedName>
        <fullName evidence="1">Uncharacterized protein</fullName>
    </submittedName>
</protein>
<proteinExistence type="predicted"/>
<reference evidence="1" key="1">
    <citation type="journal article" date="2014" name="Int. J. Syst. Evol. Microbiol.">
        <title>Complete genome sequence of Corynebacterium casei LMG S-19264T (=DSM 44701T), isolated from a smear-ripened cheese.</title>
        <authorList>
            <consortium name="US DOE Joint Genome Institute (JGI-PGF)"/>
            <person name="Walter F."/>
            <person name="Albersmeier A."/>
            <person name="Kalinowski J."/>
            <person name="Ruckert C."/>
        </authorList>
    </citation>
    <scope>NUCLEOTIDE SEQUENCE</scope>
    <source>
        <strain evidence="1">JCM 3302</strain>
    </source>
</reference>
<evidence type="ECO:0000313" key="1">
    <source>
        <dbReference type="EMBL" id="GHF14575.1"/>
    </source>
</evidence>
<organism evidence="1 2">
    <name type="scientific">Streptomyces spiralis</name>
    <dbReference type="NCBI Taxonomy" id="66376"/>
    <lineage>
        <taxon>Bacteria</taxon>
        <taxon>Bacillati</taxon>
        <taxon>Actinomycetota</taxon>
        <taxon>Actinomycetes</taxon>
        <taxon>Kitasatosporales</taxon>
        <taxon>Streptomycetaceae</taxon>
        <taxon>Streptomyces</taxon>
    </lineage>
</organism>
<comment type="caution">
    <text evidence="1">The sequence shown here is derived from an EMBL/GenBank/DDBJ whole genome shotgun (WGS) entry which is preliminary data.</text>
</comment>
<reference evidence="1" key="2">
    <citation type="submission" date="2020-09" db="EMBL/GenBank/DDBJ databases">
        <authorList>
            <person name="Sun Q."/>
            <person name="Ohkuma M."/>
        </authorList>
    </citation>
    <scope>NUCLEOTIDE SEQUENCE</scope>
    <source>
        <strain evidence="1">JCM 3302</strain>
    </source>
</reference>
<name>A0A919AKV6_9ACTN</name>